<comment type="catalytic activity">
    <reaction evidence="10">
        <text>a very-long-chain acyl-CoA + malonyl-CoA + H(+) = a very-long-chain 3-oxoacyl-CoA + CO2 + CoA</text>
        <dbReference type="Rhea" id="RHEA:32727"/>
        <dbReference type="ChEBI" id="CHEBI:15378"/>
        <dbReference type="ChEBI" id="CHEBI:16526"/>
        <dbReference type="ChEBI" id="CHEBI:57287"/>
        <dbReference type="ChEBI" id="CHEBI:57384"/>
        <dbReference type="ChEBI" id="CHEBI:90725"/>
        <dbReference type="ChEBI" id="CHEBI:90736"/>
        <dbReference type="EC" id="2.3.1.199"/>
    </reaction>
</comment>
<comment type="caution">
    <text evidence="10">Lacks conserved residue(s) required for the propagation of feature annotation.</text>
</comment>
<keyword evidence="8 10" id="KW-0472">Membrane</keyword>
<evidence type="ECO:0000256" key="7">
    <source>
        <dbReference type="ARBA" id="ARBA00023098"/>
    </source>
</evidence>
<reference evidence="12" key="1">
    <citation type="submission" date="2025-08" db="UniProtKB">
        <authorList>
            <consortium name="RefSeq"/>
        </authorList>
    </citation>
    <scope>IDENTIFICATION</scope>
    <source>
        <tissue evidence="12">Gonads</tissue>
    </source>
</reference>
<evidence type="ECO:0000313" key="12">
    <source>
        <dbReference type="RefSeq" id="XP_030755504.1"/>
    </source>
</evidence>
<evidence type="ECO:0000256" key="3">
    <source>
        <dbReference type="ARBA" id="ARBA00022679"/>
    </source>
</evidence>
<name>A0A6J2XXV8_SITOR</name>
<dbReference type="Proteomes" id="UP000504635">
    <property type="component" value="Unplaced"/>
</dbReference>
<gene>
    <name evidence="12" type="primary">LOC115881916</name>
</gene>
<dbReference type="PANTHER" id="PTHR11157:SF21">
    <property type="entry name" value="ELONGATION OF VERY LONG CHAIN FATTY ACIDS PROTEIN"/>
    <property type="match status" value="1"/>
</dbReference>
<dbReference type="EC" id="2.3.1.199" evidence="10"/>
<dbReference type="GO" id="GO:0009922">
    <property type="term" value="F:fatty acid elongase activity"/>
    <property type="evidence" value="ECO:0007669"/>
    <property type="project" value="UniProtKB-EC"/>
</dbReference>
<evidence type="ECO:0000256" key="4">
    <source>
        <dbReference type="ARBA" id="ARBA00022692"/>
    </source>
</evidence>
<dbReference type="InterPro" id="IPR002076">
    <property type="entry name" value="ELO_fam"/>
</dbReference>
<dbReference type="PANTHER" id="PTHR11157">
    <property type="entry name" value="FATTY ACID ACYL TRANSFERASE-RELATED"/>
    <property type="match status" value="1"/>
</dbReference>
<organism evidence="11 12">
    <name type="scientific">Sitophilus oryzae</name>
    <name type="common">Rice weevil</name>
    <name type="synonym">Curculio oryzae</name>
    <dbReference type="NCBI Taxonomy" id="7048"/>
    <lineage>
        <taxon>Eukaryota</taxon>
        <taxon>Metazoa</taxon>
        <taxon>Ecdysozoa</taxon>
        <taxon>Arthropoda</taxon>
        <taxon>Hexapoda</taxon>
        <taxon>Insecta</taxon>
        <taxon>Pterygota</taxon>
        <taxon>Neoptera</taxon>
        <taxon>Endopterygota</taxon>
        <taxon>Coleoptera</taxon>
        <taxon>Polyphaga</taxon>
        <taxon>Cucujiformia</taxon>
        <taxon>Curculionidae</taxon>
        <taxon>Dryophthorinae</taxon>
        <taxon>Sitophilus</taxon>
    </lineage>
</organism>
<evidence type="ECO:0000256" key="9">
    <source>
        <dbReference type="ARBA" id="ARBA00023160"/>
    </source>
</evidence>
<proteinExistence type="inferred from homology"/>
<dbReference type="GO" id="GO:0030148">
    <property type="term" value="P:sphingolipid biosynthetic process"/>
    <property type="evidence" value="ECO:0007669"/>
    <property type="project" value="TreeGrafter"/>
</dbReference>
<comment type="subcellular location">
    <subcellularLocation>
        <location evidence="1">Membrane</location>
        <topology evidence="1">Multi-pass membrane protein</topology>
    </subcellularLocation>
</comment>
<evidence type="ECO:0000256" key="10">
    <source>
        <dbReference type="RuleBase" id="RU361115"/>
    </source>
</evidence>
<keyword evidence="4 10" id="KW-0812">Transmembrane</keyword>
<evidence type="ECO:0000256" key="1">
    <source>
        <dbReference type="ARBA" id="ARBA00004141"/>
    </source>
</evidence>
<accession>A0A6J2XXV8</accession>
<evidence type="ECO:0000256" key="2">
    <source>
        <dbReference type="ARBA" id="ARBA00022516"/>
    </source>
</evidence>
<evidence type="ECO:0000256" key="8">
    <source>
        <dbReference type="ARBA" id="ARBA00023136"/>
    </source>
</evidence>
<evidence type="ECO:0000313" key="11">
    <source>
        <dbReference type="Proteomes" id="UP000504635"/>
    </source>
</evidence>
<keyword evidence="11" id="KW-1185">Reference proteome</keyword>
<comment type="similarity">
    <text evidence="10">Belongs to the ELO family.</text>
</comment>
<evidence type="ECO:0000256" key="6">
    <source>
        <dbReference type="ARBA" id="ARBA00022989"/>
    </source>
</evidence>
<dbReference type="Pfam" id="PF01151">
    <property type="entry name" value="ELO"/>
    <property type="match status" value="1"/>
</dbReference>
<protein>
    <recommendedName>
        <fullName evidence="10">Elongation of very long chain fatty acids protein</fullName>
        <ecNumber evidence="10">2.3.1.199</ecNumber>
    </recommendedName>
    <alternativeName>
        <fullName evidence="10">Very-long-chain 3-oxoacyl-CoA synthase</fullName>
    </alternativeName>
</protein>
<dbReference type="GeneID" id="115881916"/>
<dbReference type="OrthoDB" id="434092at2759"/>
<dbReference type="AlphaFoldDB" id="A0A6J2XXV8"/>
<dbReference type="GO" id="GO:0034625">
    <property type="term" value="P:fatty acid elongation, monounsaturated fatty acid"/>
    <property type="evidence" value="ECO:0007669"/>
    <property type="project" value="TreeGrafter"/>
</dbReference>
<keyword evidence="9 10" id="KW-0275">Fatty acid biosynthesis</keyword>
<keyword evidence="3 10" id="KW-0808">Transferase</keyword>
<sequence length="121" mass="14182">MLFTDSVFRPLDISKSYWNYVFYELADSRTKNLFLVSSPATILLILGSYLYFVLKWGPEFMKNRKPYELKKLLMVYNVCQIIVNVYIFLLGVKVSYTVNNFFCMPIDYTNSELAQLIGKCP</sequence>
<dbReference type="GO" id="GO:0019367">
    <property type="term" value="P:fatty acid elongation, saturated fatty acid"/>
    <property type="evidence" value="ECO:0007669"/>
    <property type="project" value="TreeGrafter"/>
</dbReference>
<keyword evidence="6 10" id="KW-1133">Transmembrane helix</keyword>
<dbReference type="GO" id="GO:0042761">
    <property type="term" value="P:very long-chain fatty acid biosynthetic process"/>
    <property type="evidence" value="ECO:0007669"/>
    <property type="project" value="TreeGrafter"/>
</dbReference>
<dbReference type="GO" id="GO:0034626">
    <property type="term" value="P:fatty acid elongation, polyunsaturated fatty acid"/>
    <property type="evidence" value="ECO:0007669"/>
    <property type="project" value="TreeGrafter"/>
</dbReference>
<keyword evidence="5 10" id="KW-0276">Fatty acid metabolism</keyword>
<evidence type="ECO:0000256" key="5">
    <source>
        <dbReference type="ARBA" id="ARBA00022832"/>
    </source>
</evidence>
<keyword evidence="7 10" id="KW-0443">Lipid metabolism</keyword>
<dbReference type="RefSeq" id="XP_030755504.1">
    <property type="nucleotide sequence ID" value="XM_030899644.1"/>
</dbReference>
<feature type="transmembrane region" description="Helical" evidence="10">
    <location>
        <begin position="73"/>
        <end position="92"/>
    </location>
</feature>
<keyword evidence="2 10" id="KW-0444">Lipid biosynthesis</keyword>
<dbReference type="GO" id="GO:0005789">
    <property type="term" value="C:endoplasmic reticulum membrane"/>
    <property type="evidence" value="ECO:0007669"/>
    <property type="project" value="TreeGrafter"/>
</dbReference>
<feature type="transmembrane region" description="Helical" evidence="10">
    <location>
        <begin position="33"/>
        <end position="52"/>
    </location>
</feature>